<dbReference type="PANTHER" id="PTHR10183:SF428">
    <property type="entry name" value="CALPAIN-5-LIKE ISOFORM X1"/>
    <property type="match status" value="1"/>
</dbReference>
<feature type="region of interest" description="Disordered" evidence="7">
    <location>
        <begin position="228"/>
        <end position="253"/>
    </location>
</feature>
<dbReference type="GO" id="GO:0004198">
    <property type="term" value="F:calcium-dependent cysteine-type endopeptidase activity"/>
    <property type="evidence" value="ECO:0007669"/>
    <property type="project" value="InterPro"/>
</dbReference>
<evidence type="ECO:0000313" key="10">
    <source>
        <dbReference type="Proteomes" id="UP001295444"/>
    </source>
</evidence>
<organism evidence="9 10">
    <name type="scientific">Pelobates cultripes</name>
    <name type="common">Western spadefoot toad</name>
    <dbReference type="NCBI Taxonomy" id="61616"/>
    <lineage>
        <taxon>Eukaryota</taxon>
        <taxon>Metazoa</taxon>
        <taxon>Chordata</taxon>
        <taxon>Craniata</taxon>
        <taxon>Vertebrata</taxon>
        <taxon>Euteleostomi</taxon>
        <taxon>Amphibia</taxon>
        <taxon>Batrachia</taxon>
        <taxon>Anura</taxon>
        <taxon>Pelobatoidea</taxon>
        <taxon>Pelobatidae</taxon>
        <taxon>Pelobates</taxon>
    </lineage>
</organism>
<dbReference type="GO" id="GO:0005737">
    <property type="term" value="C:cytoplasm"/>
    <property type="evidence" value="ECO:0007669"/>
    <property type="project" value="TreeGrafter"/>
</dbReference>
<feature type="active site" evidence="5">
    <location>
        <position position="79"/>
    </location>
</feature>
<dbReference type="AlphaFoldDB" id="A0AAD1RJS9"/>
<dbReference type="SMART" id="SM00230">
    <property type="entry name" value="CysPc"/>
    <property type="match status" value="1"/>
</dbReference>
<dbReference type="PANTHER" id="PTHR10183">
    <property type="entry name" value="CALPAIN"/>
    <property type="match status" value="1"/>
</dbReference>
<keyword evidence="3" id="KW-0378">Hydrolase</keyword>
<keyword evidence="10" id="KW-1185">Reference proteome</keyword>
<gene>
    <name evidence="9" type="ORF">PECUL_23A060819</name>
</gene>
<dbReference type="Proteomes" id="UP001295444">
    <property type="component" value="Chromosome 03"/>
</dbReference>
<evidence type="ECO:0000256" key="7">
    <source>
        <dbReference type="SAM" id="MobiDB-lite"/>
    </source>
</evidence>
<evidence type="ECO:0000256" key="4">
    <source>
        <dbReference type="ARBA" id="ARBA00022807"/>
    </source>
</evidence>
<proteinExistence type="inferred from homology"/>
<evidence type="ECO:0000256" key="3">
    <source>
        <dbReference type="ARBA" id="ARBA00022801"/>
    </source>
</evidence>
<dbReference type="GO" id="GO:0006508">
    <property type="term" value="P:proteolysis"/>
    <property type="evidence" value="ECO:0007669"/>
    <property type="project" value="UniProtKB-KW"/>
</dbReference>
<evidence type="ECO:0000259" key="8">
    <source>
        <dbReference type="PROSITE" id="PS50203"/>
    </source>
</evidence>
<evidence type="ECO:0000256" key="2">
    <source>
        <dbReference type="ARBA" id="ARBA00022670"/>
    </source>
</evidence>
<dbReference type="PRINTS" id="PR00704">
    <property type="entry name" value="CALPAIN"/>
</dbReference>
<feature type="domain" description="Calpain catalytic" evidence="8">
    <location>
        <begin position="23"/>
        <end position="253"/>
    </location>
</feature>
<evidence type="ECO:0000256" key="5">
    <source>
        <dbReference type="PIRSR" id="PIRSR622684-1"/>
    </source>
</evidence>
<dbReference type="SUPFAM" id="SSF54001">
    <property type="entry name" value="Cysteine proteinases"/>
    <property type="match status" value="1"/>
</dbReference>
<dbReference type="PROSITE" id="PS50203">
    <property type="entry name" value="CALPAIN_CAT"/>
    <property type="match status" value="1"/>
</dbReference>
<dbReference type="EMBL" id="OW240914">
    <property type="protein sequence ID" value="CAH2272750.1"/>
    <property type="molecule type" value="Genomic_DNA"/>
</dbReference>
<sequence length="253" mass="28204">MVQHYQNQHYERLKKQCQRAGRLFEDPTFSATDRSLYFSHSPARAVQWKRPQELVQAPRLFDEGGISPRDLQQGSLGNCWFVAAASCLAGDPSVWKKVIPSPQEQDWPQAGGSSHAGIFRFRFWRFGRWIEIVIDDRLPTTGGELIFCRPGRRGGPFWCALLEKAYAKLNGSYEALDGGSTAEALIDFSGGISEPINLLEDNLASDEDKKKLLFKAVMKAHTRASLISTSIRPGPPTSPPTGLLPSPLQMMQD</sequence>
<comment type="similarity">
    <text evidence="1">Belongs to the peptidase C2 family.</text>
</comment>
<name>A0AAD1RJS9_PELCU</name>
<protein>
    <submittedName>
        <fullName evidence="9">Calpain-5-like isoform X1</fullName>
    </submittedName>
</protein>
<dbReference type="InterPro" id="IPR022684">
    <property type="entry name" value="Calpain_cysteine_protease"/>
</dbReference>
<evidence type="ECO:0000256" key="6">
    <source>
        <dbReference type="PROSITE-ProRule" id="PRU00239"/>
    </source>
</evidence>
<dbReference type="Pfam" id="PF00648">
    <property type="entry name" value="Peptidase_C2"/>
    <property type="match status" value="1"/>
</dbReference>
<accession>A0AAD1RJS9</accession>
<comment type="caution">
    <text evidence="6">Lacks conserved residue(s) required for the propagation of feature annotation.</text>
</comment>
<dbReference type="InterPro" id="IPR038765">
    <property type="entry name" value="Papain-like_cys_pep_sf"/>
</dbReference>
<evidence type="ECO:0000256" key="1">
    <source>
        <dbReference type="ARBA" id="ARBA00007623"/>
    </source>
</evidence>
<dbReference type="InterPro" id="IPR001300">
    <property type="entry name" value="Peptidase_C2_calpain_cat"/>
</dbReference>
<keyword evidence="4" id="KW-0788">Thiol protease</keyword>
<dbReference type="PROSITE" id="PS00139">
    <property type="entry name" value="THIOL_PROTEASE_CYS"/>
    <property type="match status" value="1"/>
</dbReference>
<dbReference type="InterPro" id="IPR000169">
    <property type="entry name" value="Pept_cys_AS"/>
</dbReference>
<dbReference type="CDD" id="cd00044">
    <property type="entry name" value="CysPc"/>
    <property type="match status" value="1"/>
</dbReference>
<keyword evidence="2" id="KW-0645">Protease</keyword>
<reference evidence="9" key="1">
    <citation type="submission" date="2022-03" db="EMBL/GenBank/DDBJ databases">
        <authorList>
            <person name="Alioto T."/>
            <person name="Alioto T."/>
            <person name="Gomez Garrido J."/>
        </authorList>
    </citation>
    <scope>NUCLEOTIDE SEQUENCE</scope>
</reference>
<evidence type="ECO:0000313" key="9">
    <source>
        <dbReference type="EMBL" id="CAH2272750.1"/>
    </source>
</evidence>